<feature type="signal peptide" evidence="2">
    <location>
        <begin position="1"/>
        <end position="34"/>
    </location>
</feature>
<gene>
    <name evidence="3" type="ORF">NTEN_LOCUS22480</name>
</gene>
<sequence length="98" mass="10918">MRIIVKHARFLTLILTSCSRTALLDLELSSTTQAVFTGHRQTQYKHSMRPAIVAALRMRGHAGSQRSSRQSRGHLLPPAAPPVRPSARQSVFPRSDFV</sequence>
<evidence type="ECO:0000256" key="2">
    <source>
        <dbReference type="SAM" id="SignalP"/>
    </source>
</evidence>
<feature type="region of interest" description="Disordered" evidence="1">
    <location>
        <begin position="58"/>
        <end position="98"/>
    </location>
</feature>
<name>A0A6H5HMU2_9HEMI</name>
<evidence type="ECO:0000313" key="4">
    <source>
        <dbReference type="Proteomes" id="UP000479000"/>
    </source>
</evidence>
<accession>A0A6H5HMU2</accession>
<reference evidence="3 4" key="1">
    <citation type="submission" date="2020-02" db="EMBL/GenBank/DDBJ databases">
        <authorList>
            <person name="Ferguson B K."/>
        </authorList>
    </citation>
    <scope>NUCLEOTIDE SEQUENCE [LARGE SCALE GENOMIC DNA]</scope>
</reference>
<keyword evidence="2" id="KW-0732">Signal</keyword>
<dbReference type="AlphaFoldDB" id="A0A6H5HMU2"/>
<keyword evidence="4" id="KW-1185">Reference proteome</keyword>
<evidence type="ECO:0000313" key="3">
    <source>
        <dbReference type="EMBL" id="CAB0018682.1"/>
    </source>
</evidence>
<proteinExistence type="predicted"/>
<evidence type="ECO:0008006" key="5">
    <source>
        <dbReference type="Google" id="ProtNLM"/>
    </source>
</evidence>
<feature type="compositionally biased region" description="Low complexity" evidence="1">
    <location>
        <begin position="61"/>
        <end position="77"/>
    </location>
</feature>
<feature type="chain" id="PRO_5026360350" description="Secreted protein" evidence="2">
    <location>
        <begin position="35"/>
        <end position="98"/>
    </location>
</feature>
<evidence type="ECO:0000256" key="1">
    <source>
        <dbReference type="SAM" id="MobiDB-lite"/>
    </source>
</evidence>
<dbReference type="EMBL" id="CADCXU010033101">
    <property type="protein sequence ID" value="CAB0018682.1"/>
    <property type="molecule type" value="Genomic_DNA"/>
</dbReference>
<organism evidence="3 4">
    <name type="scientific">Nesidiocoris tenuis</name>
    <dbReference type="NCBI Taxonomy" id="355587"/>
    <lineage>
        <taxon>Eukaryota</taxon>
        <taxon>Metazoa</taxon>
        <taxon>Ecdysozoa</taxon>
        <taxon>Arthropoda</taxon>
        <taxon>Hexapoda</taxon>
        <taxon>Insecta</taxon>
        <taxon>Pterygota</taxon>
        <taxon>Neoptera</taxon>
        <taxon>Paraneoptera</taxon>
        <taxon>Hemiptera</taxon>
        <taxon>Heteroptera</taxon>
        <taxon>Panheteroptera</taxon>
        <taxon>Cimicomorpha</taxon>
        <taxon>Miridae</taxon>
        <taxon>Dicyphina</taxon>
        <taxon>Nesidiocoris</taxon>
    </lineage>
</organism>
<dbReference type="Proteomes" id="UP000479000">
    <property type="component" value="Unassembled WGS sequence"/>
</dbReference>
<protein>
    <recommendedName>
        <fullName evidence="5">Secreted protein</fullName>
    </recommendedName>
</protein>
<feature type="non-terminal residue" evidence="3">
    <location>
        <position position="98"/>
    </location>
</feature>